<dbReference type="Proteomes" id="UP000320672">
    <property type="component" value="Chromosome"/>
</dbReference>
<sequence>MNTAQWIVIGLAFVSTASFFYILLRQVDPYGRALHKRTLALAHATTAEATDRKTTGWWRRLDAIMPHLGNKASVQKQLSRAGYYAPGAARRYLVIRVIFLLAGACGCLLLFFSEVTQIFGVTLCIAAAIMVVAAYLPVGWVTKMGQRRHRMLRKSIPDLLELMIVCLDAGMTLPFTIKRVSEEMEIAHPGLAIELAVVQRDTAMGATLEEALTNFAARTDFDALKTLAMYTGEAQRYGTNISDALRDHAGMMINQREANAEEMAQRASVKILFPVLLLILPAIFIVVAGPAFIQLAIAFGVPDAK</sequence>
<evidence type="ECO:0000313" key="9">
    <source>
        <dbReference type="Proteomes" id="UP000320672"/>
    </source>
</evidence>
<comment type="subcellular location">
    <subcellularLocation>
        <location evidence="1">Cell membrane</location>
        <topology evidence="1">Multi-pass membrane protein</topology>
    </subcellularLocation>
</comment>
<name>A0A517M8T1_9BACT</name>
<evidence type="ECO:0000256" key="4">
    <source>
        <dbReference type="ARBA" id="ARBA00022989"/>
    </source>
</evidence>
<keyword evidence="4 6" id="KW-1133">Transmembrane helix</keyword>
<feature type="transmembrane region" description="Helical" evidence="6">
    <location>
        <begin position="118"/>
        <end position="138"/>
    </location>
</feature>
<evidence type="ECO:0000256" key="2">
    <source>
        <dbReference type="ARBA" id="ARBA00022475"/>
    </source>
</evidence>
<dbReference type="PANTHER" id="PTHR35007:SF2">
    <property type="entry name" value="PILUS ASSEMBLE PROTEIN"/>
    <property type="match status" value="1"/>
</dbReference>
<feature type="transmembrane region" description="Helical" evidence="6">
    <location>
        <begin position="271"/>
        <end position="301"/>
    </location>
</feature>
<keyword evidence="2" id="KW-1003">Cell membrane</keyword>
<evidence type="ECO:0000256" key="1">
    <source>
        <dbReference type="ARBA" id="ARBA00004651"/>
    </source>
</evidence>
<feature type="domain" description="Type II secretion system protein GspF" evidence="7">
    <location>
        <begin position="160"/>
        <end position="287"/>
    </location>
</feature>
<dbReference type="OrthoDB" id="9810662at2"/>
<dbReference type="InterPro" id="IPR018076">
    <property type="entry name" value="T2SS_GspF_dom"/>
</dbReference>
<evidence type="ECO:0000256" key="3">
    <source>
        <dbReference type="ARBA" id="ARBA00022692"/>
    </source>
</evidence>
<evidence type="ECO:0000256" key="6">
    <source>
        <dbReference type="SAM" id="Phobius"/>
    </source>
</evidence>
<accession>A0A517M8T1</accession>
<feature type="transmembrane region" description="Helical" evidence="6">
    <location>
        <begin position="93"/>
        <end position="112"/>
    </location>
</feature>
<keyword evidence="9" id="KW-1185">Reference proteome</keyword>
<dbReference type="GO" id="GO:0005886">
    <property type="term" value="C:plasma membrane"/>
    <property type="evidence" value="ECO:0007669"/>
    <property type="project" value="UniProtKB-SubCell"/>
</dbReference>
<evidence type="ECO:0000259" key="7">
    <source>
        <dbReference type="Pfam" id="PF00482"/>
    </source>
</evidence>
<dbReference type="EMBL" id="CP036262">
    <property type="protein sequence ID" value="QDS91298.1"/>
    <property type="molecule type" value="Genomic_DNA"/>
</dbReference>
<keyword evidence="3 6" id="KW-0812">Transmembrane</keyword>
<protein>
    <submittedName>
        <fullName evidence="8">Bacterial type II secretion system protein F domain protein</fullName>
    </submittedName>
</protein>
<dbReference type="PANTHER" id="PTHR35007">
    <property type="entry name" value="INTEGRAL MEMBRANE PROTEIN-RELATED"/>
    <property type="match status" value="1"/>
</dbReference>
<proteinExistence type="predicted"/>
<dbReference type="RefSeq" id="WP_145349386.1">
    <property type="nucleotide sequence ID" value="NZ_CP036262.1"/>
</dbReference>
<reference evidence="8 9" key="1">
    <citation type="submission" date="2019-02" db="EMBL/GenBank/DDBJ databases">
        <title>Deep-cultivation of Planctomycetes and their phenomic and genomic characterization uncovers novel biology.</title>
        <authorList>
            <person name="Wiegand S."/>
            <person name="Jogler M."/>
            <person name="Boedeker C."/>
            <person name="Pinto D."/>
            <person name="Vollmers J."/>
            <person name="Rivas-Marin E."/>
            <person name="Kohn T."/>
            <person name="Peeters S.H."/>
            <person name="Heuer A."/>
            <person name="Rast P."/>
            <person name="Oberbeckmann S."/>
            <person name="Bunk B."/>
            <person name="Jeske O."/>
            <person name="Meyerdierks A."/>
            <person name="Storesund J.E."/>
            <person name="Kallscheuer N."/>
            <person name="Luecker S."/>
            <person name="Lage O.M."/>
            <person name="Pohl T."/>
            <person name="Merkel B.J."/>
            <person name="Hornburger P."/>
            <person name="Mueller R.-W."/>
            <person name="Bruemmer F."/>
            <person name="Labrenz M."/>
            <person name="Spormann A.M."/>
            <person name="Op den Camp H."/>
            <person name="Overmann J."/>
            <person name="Amann R."/>
            <person name="Jetten M.S.M."/>
            <person name="Mascher T."/>
            <person name="Medema M.H."/>
            <person name="Devos D.P."/>
            <person name="Kaster A.-K."/>
            <person name="Ovreas L."/>
            <person name="Rohde M."/>
            <person name="Galperin M.Y."/>
            <person name="Jogler C."/>
        </authorList>
    </citation>
    <scope>NUCLEOTIDE SEQUENCE [LARGE SCALE GENOMIC DNA]</scope>
    <source>
        <strain evidence="8 9">FF011L</strain>
    </source>
</reference>
<gene>
    <name evidence="8" type="ORF">FF011L_00270</name>
</gene>
<evidence type="ECO:0000313" key="8">
    <source>
        <dbReference type="EMBL" id="QDS91298.1"/>
    </source>
</evidence>
<organism evidence="8 9">
    <name type="scientific">Roseimaritima multifibrata</name>
    <dbReference type="NCBI Taxonomy" id="1930274"/>
    <lineage>
        <taxon>Bacteria</taxon>
        <taxon>Pseudomonadati</taxon>
        <taxon>Planctomycetota</taxon>
        <taxon>Planctomycetia</taxon>
        <taxon>Pirellulales</taxon>
        <taxon>Pirellulaceae</taxon>
        <taxon>Roseimaritima</taxon>
    </lineage>
</organism>
<feature type="transmembrane region" description="Helical" evidence="6">
    <location>
        <begin position="6"/>
        <end position="24"/>
    </location>
</feature>
<dbReference type="AlphaFoldDB" id="A0A517M8T1"/>
<evidence type="ECO:0000256" key="5">
    <source>
        <dbReference type="ARBA" id="ARBA00023136"/>
    </source>
</evidence>
<dbReference type="KEGG" id="rml:FF011L_00270"/>
<keyword evidence="5 6" id="KW-0472">Membrane</keyword>
<dbReference type="Pfam" id="PF00482">
    <property type="entry name" value="T2SSF"/>
    <property type="match status" value="1"/>
</dbReference>